<feature type="compositionally biased region" description="Basic residues" evidence="1">
    <location>
        <begin position="96"/>
        <end position="105"/>
    </location>
</feature>
<dbReference type="Proteomes" id="UP001157017">
    <property type="component" value="Unassembled WGS sequence"/>
</dbReference>
<protein>
    <submittedName>
        <fullName evidence="2">Uncharacterized protein</fullName>
    </submittedName>
</protein>
<gene>
    <name evidence="2" type="ORF">GCM10025868_46960</name>
</gene>
<evidence type="ECO:0000313" key="3">
    <source>
        <dbReference type="Proteomes" id="UP001157017"/>
    </source>
</evidence>
<proteinExistence type="predicted"/>
<dbReference type="EMBL" id="BSUZ01000003">
    <property type="protein sequence ID" value="GMA89446.1"/>
    <property type="molecule type" value="Genomic_DNA"/>
</dbReference>
<evidence type="ECO:0000256" key="1">
    <source>
        <dbReference type="SAM" id="MobiDB-lite"/>
    </source>
</evidence>
<feature type="region of interest" description="Disordered" evidence="1">
    <location>
        <begin position="90"/>
        <end position="111"/>
    </location>
</feature>
<comment type="caution">
    <text evidence="2">The sequence shown here is derived from an EMBL/GenBank/DDBJ whole genome shotgun (WGS) entry which is preliminary data.</text>
</comment>
<accession>A0ABQ6JPE9</accession>
<name>A0ABQ6JPE9_9ACTN</name>
<evidence type="ECO:0000313" key="2">
    <source>
        <dbReference type="EMBL" id="GMA89446.1"/>
    </source>
</evidence>
<organism evidence="2 3">
    <name type="scientific">Angustibacter aerolatus</name>
    <dbReference type="NCBI Taxonomy" id="1162965"/>
    <lineage>
        <taxon>Bacteria</taxon>
        <taxon>Bacillati</taxon>
        <taxon>Actinomycetota</taxon>
        <taxon>Actinomycetes</taxon>
        <taxon>Kineosporiales</taxon>
        <taxon>Kineosporiaceae</taxon>
    </lineage>
</organism>
<reference evidence="3" key="1">
    <citation type="journal article" date="2019" name="Int. J. Syst. Evol. Microbiol.">
        <title>The Global Catalogue of Microorganisms (GCM) 10K type strain sequencing project: providing services to taxonomists for standard genome sequencing and annotation.</title>
        <authorList>
            <consortium name="The Broad Institute Genomics Platform"/>
            <consortium name="The Broad Institute Genome Sequencing Center for Infectious Disease"/>
            <person name="Wu L."/>
            <person name="Ma J."/>
        </authorList>
    </citation>
    <scope>NUCLEOTIDE SEQUENCE [LARGE SCALE GENOMIC DNA]</scope>
    <source>
        <strain evidence="3">NBRC 108730</strain>
    </source>
</reference>
<keyword evidence="3" id="KW-1185">Reference proteome</keyword>
<sequence length="111" mass="12386">MLLILLAEQGGDGAEVWFSTAAFPARYHISASTRAEGTRRLRALHLLSVERHPLAARSNPTVFDTRRRRSVYRLRGPALAPDKEMLARLAPAPLKKTPRAKKSRTTPRMGT</sequence>